<feature type="region of interest" description="Disordered" evidence="1">
    <location>
        <begin position="94"/>
        <end position="120"/>
    </location>
</feature>
<dbReference type="Gramene" id="Os09t0459850-00">
    <property type="protein sequence ID" value="Os09t0459850-00"/>
    <property type="gene ID" value="Os09g0459850"/>
</dbReference>
<gene>
    <name evidence="2" type="ordered locus">Os09g0459850</name>
    <name evidence="2" type="ORF">OSNPB_090459850</name>
</gene>
<reference evidence="2 3" key="3">
    <citation type="journal article" date="2013" name="Rice">
        <title>Improvement of the Oryza sativa Nipponbare reference genome using next generation sequence and optical map data.</title>
        <authorList>
            <person name="Kawahara Y."/>
            <person name="de la Bastide M."/>
            <person name="Hamilton J.P."/>
            <person name="Kanamori H."/>
            <person name="McCombie W.R."/>
            <person name="Ouyang S."/>
            <person name="Schwartz D.C."/>
            <person name="Tanaka T."/>
            <person name="Wu J."/>
            <person name="Zhou S."/>
            <person name="Childs K.L."/>
            <person name="Davidson R.M."/>
            <person name="Lin H."/>
            <person name="Quesada-Ocampo L."/>
            <person name="Vaillancourt B."/>
            <person name="Sakai H."/>
            <person name="Lee S.S."/>
            <person name="Kim J."/>
            <person name="Numa H."/>
            <person name="Itoh T."/>
            <person name="Buell C.R."/>
            <person name="Matsumoto T."/>
        </authorList>
    </citation>
    <scope>NUCLEOTIDE SEQUENCE [LARGE SCALE GENOMIC DNA]</scope>
    <source>
        <strain evidence="3">cv. Nipponbare</strain>
    </source>
</reference>
<protein>
    <submittedName>
        <fullName evidence="2">Os09g0459850 protein</fullName>
    </submittedName>
</protein>
<dbReference type="PaxDb" id="39947-A0A0P0XNX7"/>
<keyword evidence="3" id="KW-1185">Reference proteome</keyword>
<name>A0A0P0XNX7_ORYSJ</name>
<reference evidence="3" key="1">
    <citation type="journal article" date="2005" name="Nature">
        <title>The map-based sequence of the rice genome.</title>
        <authorList>
            <consortium name="International rice genome sequencing project (IRGSP)"/>
            <person name="Matsumoto T."/>
            <person name="Wu J."/>
            <person name="Kanamori H."/>
            <person name="Katayose Y."/>
            <person name="Fujisawa M."/>
            <person name="Namiki N."/>
            <person name="Mizuno H."/>
            <person name="Yamamoto K."/>
            <person name="Antonio B.A."/>
            <person name="Baba T."/>
            <person name="Sakata K."/>
            <person name="Nagamura Y."/>
            <person name="Aoki H."/>
            <person name="Arikawa K."/>
            <person name="Arita K."/>
            <person name="Bito T."/>
            <person name="Chiden Y."/>
            <person name="Fujitsuka N."/>
            <person name="Fukunaka R."/>
            <person name="Hamada M."/>
            <person name="Harada C."/>
            <person name="Hayashi A."/>
            <person name="Hijishita S."/>
            <person name="Honda M."/>
            <person name="Hosokawa S."/>
            <person name="Ichikawa Y."/>
            <person name="Idonuma A."/>
            <person name="Iijima M."/>
            <person name="Ikeda M."/>
            <person name="Ikeno M."/>
            <person name="Ito K."/>
            <person name="Ito S."/>
            <person name="Ito T."/>
            <person name="Ito Y."/>
            <person name="Ito Y."/>
            <person name="Iwabuchi A."/>
            <person name="Kamiya K."/>
            <person name="Karasawa W."/>
            <person name="Kurita K."/>
            <person name="Katagiri S."/>
            <person name="Kikuta A."/>
            <person name="Kobayashi H."/>
            <person name="Kobayashi N."/>
            <person name="Machita K."/>
            <person name="Maehara T."/>
            <person name="Masukawa M."/>
            <person name="Mizubayashi T."/>
            <person name="Mukai Y."/>
            <person name="Nagasaki H."/>
            <person name="Nagata Y."/>
            <person name="Naito S."/>
            <person name="Nakashima M."/>
            <person name="Nakama Y."/>
            <person name="Nakamichi Y."/>
            <person name="Nakamura M."/>
            <person name="Meguro A."/>
            <person name="Negishi M."/>
            <person name="Ohta I."/>
            <person name="Ohta T."/>
            <person name="Okamoto M."/>
            <person name="Ono N."/>
            <person name="Saji S."/>
            <person name="Sakaguchi M."/>
            <person name="Sakai K."/>
            <person name="Shibata M."/>
            <person name="Shimokawa T."/>
            <person name="Song J."/>
            <person name="Takazaki Y."/>
            <person name="Terasawa K."/>
            <person name="Tsugane M."/>
            <person name="Tsuji K."/>
            <person name="Ueda S."/>
            <person name="Waki K."/>
            <person name="Yamagata H."/>
            <person name="Yamamoto M."/>
            <person name="Yamamoto S."/>
            <person name="Yamane H."/>
            <person name="Yoshiki S."/>
            <person name="Yoshihara R."/>
            <person name="Yukawa K."/>
            <person name="Zhong H."/>
            <person name="Yano M."/>
            <person name="Yuan Q."/>
            <person name="Ouyang S."/>
            <person name="Liu J."/>
            <person name="Jones K.M."/>
            <person name="Gansberger K."/>
            <person name="Moffat K."/>
            <person name="Hill J."/>
            <person name="Bera J."/>
            <person name="Fadrosh D."/>
            <person name="Jin S."/>
            <person name="Johri S."/>
            <person name="Kim M."/>
            <person name="Overton L."/>
            <person name="Reardon M."/>
            <person name="Tsitrin T."/>
            <person name="Vuong H."/>
            <person name="Weaver B."/>
            <person name="Ciecko A."/>
            <person name="Tallon L."/>
            <person name="Jackson J."/>
            <person name="Pai G."/>
            <person name="Aken S.V."/>
            <person name="Utterback T."/>
            <person name="Reidmuller S."/>
            <person name="Feldblyum T."/>
            <person name="Hsiao J."/>
            <person name="Zismann V."/>
            <person name="Iobst S."/>
            <person name="de Vazeille A.R."/>
            <person name="Buell C.R."/>
            <person name="Ying K."/>
            <person name="Li Y."/>
            <person name="Lu T."/>
            <person name="Huang Y."/>
            <person name="Zhao Q."/>
            <person name="Feng Q."/>
            <person name="Zhang L."/>
            <person name="Zhu J."/>
            <person name="Weng Q."/>
            <person name="Mu J."/>
            <person name="Lu Y."/>
            <person name="Fan D."/>
            <person name="Liu Y."/>
            <person name="Guan J."/>
            <person name="Zhang Y."/>
            <person name="Yu S."/>
            <person name="Liu X."/>
            <person name="Zhang Y."/>
            <person name="Hong G."/>
            <person name="Han B."/>
            <person name="Choisne N."/>
            <person name="Demange N."/>
            <person name="Orjeda G."/>
            <person name="Samain S."/>
            <person name="Cattolico L."/>
            <person name="Pelletier E."/>
            <person name="Couloux A."/>
            <person name="Segurens B."/>
            <person name="Wincker P."/>
            <person name="D'Hont A."/>
            <person name="Scarpelli C."/>
            <person name="Weissenbach J."/>
            <person name="Salanoubat M."/>
            <person name="Quetier F."/>
            <person name="Yu Y."/>
            <person name="Kim H.R."/>
            <person name="Rambo T."/>
            <person name="Currie J."/>
            <person name="Collura K."/>
            <person name="Luo M."/>
            <person name="Yang T."/>
            <person name="Ammiraju J.S.S."/>
            <person name="Engler F."/>
            <person name="Soderlund C."/>
            <person name="Wing R.A."/>
            <person name="Palmer L.E."/>
            <person name="de la Bastide M."/>
            <person name="Spiegel L."/>
            <person name="Nascimento L."/>
            <person name="Zutavern T."/>
            <person name="O'Shaughnessy A."/>
            <person name="Dike S."/>
            <person name="Dedhia N."/>
            <person name="Preston R."/>
            <person name="Balija V."/>
            <person name="McCombie W.R."/>
            <person name="Chow T."/>
            <person name="Chen H."/>
            <person name="Chung M."/>
            <person name="Chen C."/>
            <person name="Shaw J."/>
            <person name="Wu H."/>
            <person name="Hsiao K."/>
            <person name="Chao Y."/>
            <person name="Chu M."/>
            <person name="Cheng C."/>
            <person name="Hour A."/>
            <person name="Lee P."/>
            <person name="Lin S."/>
            <person name="Lin Y."/>
            <person name="Liou J."/>
            <person name="Liu S."/>
            <person name="Hsing Y."/>
            <person name="Raghuvanshi S."/>
            <person name="Mohanty A."/>
            <person name="Bharti A.K."/>
            <person name="Gaur A."/>
            <person name="Gupta V."/>
            <person name="Kumar D."/>
            <person name="Ravi V."/>
            <person name="Vij S."/>
            <person name="Kapur A."/>
            <person name="Khurana P."/>
            <person name="Khurana P."/>
            <person name="Khurana J.P."/>
            <person name="Tyagi A.K."/>
            <person name="Gaikwad K."/>
            <person name="Singh A."/>
            <person name="Dalal V."/>
            <person name="Srivastava S."/>
            <person name="Dixit A."/>
            <person name="Pal A.K."/>
            <person name="Ghazi I.A."/>
            <person name="Yadav M."/>
            <person name="Pandit A."/>
            <person name="Bhargava A."/>
            <person name="Sureshbabu K."/>
            <person name="Batra K."/>
            <person name="Sharma T.R."/>
            <person name="Mohapatra T."/>
            <person name="Singh N.K."/>
            <person name="Messing J."/>
            <person name="Nelson A.B."/>
            <person name="Fuks G."/>
            <person name="Kavchok S."/>
            <person name="Keizer G."/>
            <person name="Linton E."/>
            <person name="Llaca V."/>
            <person name="Song R."/>
            <person name="Tanyolac B."/>
            <person name="Young S."/>
            <person name="Ho-Il K."/>
            <person name="Hahn J.H."/>
            <person name="Sangsakoo G."/>
            <person name="Vanavichit A."/>
            <person name="de Mattos Luiz.A.T."/>
            <person name="Zimmer P.D."/>
            <person name="Malone G."/>
            <person name="Dellagostin O."/>
            <person name="de Oliveira A.C."/>
            <person name="Bevan M."/>
            <person name="Bancroft I."/>
            <person name="Minx P."/>
            <person name="Cordum H."/>
            <person name="Wilson R."/>
            <person name="Cheng Z."/>
            <person name="Jin W."/>
            <person name="Jiang J."/>
            <person name="Leong S.A."/>
            <person name="Iwama H."/>
            <person name="Gojobori T."/>
            <person name="Itoh T."/>
            <person name="Niimura Y."/>
            <person name="Fujii Y."/>
            <person name="Habara T."/>
            <person name="Sakai H."/>
            <person name="Sato Y."/>
            <person name="Wilson G."/>
            <person name="Kumar K."/>
            <person name="McCouch S."/>
            <person name="Juretic N."/>
            <person name="Hoen D."/>
            <person name="Wright S."/>
            <person name="Bruskiewich R."/>
            <person name="Bureau T."/>
            <person name="Miyao A."/>
            <person name="Hirochika H."/>
            <person name="Nishikawa T."/>
            <person name="Kadowaki K."/>
            <person name="Sugiura M."/>
            <person name="Burr B."/>
            <person name="Sasaki T."/>
        </authorList>
    </citation>
    <scope>NUCLEOTIDE SEQUENCE [LARGE SCALE GENOMIC DNA]</scope>
    <source>
        <strain evidence="3">cv. Nipponbare</strain>
    </source>
</reference>
<dbReference type="AlphaFoldDB" id="A0A0P0XNX7"/>
<proteinExistence type="predicted"/>
<dbReference type="EMBL" id="AP014965">
    <property type="protein sequence ID" value="BAT08468.1"/>
    <property type="molecule type" value="Genomic_DNA"/>
</dbReference>
<dbReference type="Proteomes" id="UP000059680">
    <property type="component" value="Chromosome 9"/>
</dbReference>
<evidence type="ECO:0000256" key="1">
    <source>
        <dbReference type="SAM" id="MobiDB-lite"/>
    </source>
</evidence>
<evidence type="ECO:0000313" key="2">
    <source>
        <dbReference type="EMBL" id="BAT08468.1"/>
    </source>
</evidence>
<accession>A0A0P0XNX7</accession>
<organism evidence="2 3">
    <name type="scientific">Oryza sativa subsp. japonica</name>
    <name type="common">Rice</name>
    <dbReference type="NCBI Taxonomy" id="39947"/>
    <lineage>
        <taxon>Eukaryota</taxon>
        <taxon>Viridiplantae</taxon>
        <taxon>Streptophyta</taxon>
        <taxon>Embryophyta</taxon>
        <taxon>Tracheophyta</taxon>
        <taxon>Spermatophyta</taxon>
        <taxon>Magnoliopsida</taxon>
        <taxon>Liliopsida</taxon>
        <taxon>Poales</taxon>
        <taxon>Poaceae</taxon>
        <taxon>BOP clade</taxon>
        <taxon>Oryzoideae</taxon>
        <taxon>Oryzeae</taxon>
        <taxon>Oryzinae</taxon>
        <taxon>Oryza</taxon>
        <taxon>Oryza sativa</taxon>
    </lineage>
</organism>
<sequence>MWQQPCCLLVLRATNCPVPPAAAVTRTTCPDAIWPAFSRAIEAVNPDVSIATTSGSGLGTGRRCLAGTFNHKDAPKIIRATGLPTLIWFTESPTDATMPTASKPASNGRRAAVSLAPPLK</sequence>
<evidence type="ECO:0000313" key="3">
    <source>
        <dbReference type="Proteomes" id="UP000059680"/>
    </source>
</evidence>
<reference evidence="2 3" key="2">
    <citation type="journal article" date="2013" name="Plant Cell Physiol.">
        <title>Rice Annotation Project Database (RAP-DB): an integrative and interactive database for rice genomics.</title>
        <authorList>
            <person name="Sakai H."/>
            <person name="Lee S.S."/>
            <person name="Tanaka T."/>
            <person name="Numa H."/>
            <person name="Kim J."/>
            <person name="Kawahara Y."/>
            <person name="Wakimoto H."/>
            <person name="Yang C.C."/>
            <person name="Iwamoto M."/>
            <person name="Abe T."/>
            <person name="Yamada Y."/>
            <person name="Muto A."/>
            <person name="Inokuchi H."/>
            <person name="Ikemura T."/>
            <person name="Matsumoto T."/>
            <person name="Sasaki T."/>
            <person name="Itoh T."/>
        </authorList>
    </citation>
    <scope>NUCLEOTIDE SEQUENCE [LARGE SCALE GENOMIC DNA]</scope>
    <source>
        <strain evidence="3">cv. Nipponbare</strain>
    </source>
</reference>
<feature type="compositionally biased region" description="Polar residues" evidence="1">
    <location>
        <begin position="94"/>
        <end position="105"/>
    </location>
</feature>
<dbReference type="InParanoid" id="A0A0P0XNX7"/>